<accession>A0A136J164</accession>
<keyword evidence="3" id="KW-1185">Reference proteome</keyword>
<feature type="region of interest" description="Disordered" evidence="1">
    <location>
        <begin position="152"/>
        <end position="174"/>
    </location>
</feature>
<dbReference type="Proteomes" id="UP000070501">
    <property type="component" value="Unassembled WGS sequence"/>
</dbReference>
<evidence type="ECO:0000313" key="3">
    <source>
        <dbReference type="Proteomes" id="UP000070501"/>
    </source>
</evidence>
<evidence type="ECO:0000313" key="2">
    <source>
        <dbReference type="EMBL" id="KXJ90947.1"/>
    </source>
</evidence>
<protein>
    <submittedName>
        <fullName evidence="2">Uncharacterized protein</fullName>
    </submittedName>
</protein>
<name>A0A136J164_9PEZI</name>
<proteinExistence type="predicted"/>
<gene>
    <name evidence="2" type="ORF">Micbo1qcDRAFT_68285</name>
</gene>
<sequence length="202" mass="21500">MPSTEPIHLCHQPIPPPPRPEINALLAGSWLAMATASTTCVVLSRDQAPTVVSHLANPTPLKNSRQECQHGQHRFRASLKIQDQVRQLQIVVRPSRAKSSLPSAEWLERDAIVNYLPELPDDSSPGPRGPLLQPVLGPPVVSAAVNASFPLAGSASGRPRPLDHAPSACRPTANQTAGFPPFGLRAKAAYSPPFASLCVEGS</sequence>
<evidence type="ECO:0000256" key="1">
    <source>
        <dbReference type="SAM" id="MobiDB-lite"/>
    </source>
</evidence>
<dbReference type="InParanoid" id="A0A136J164"/>
<dbReference type="AlphaFoldDB" id="A0A136J164"/>
<organism evidence="2 3">
    <name type="scientific">Microdochium bolleyi</name>
    <dbReference type="NCBI Taxonomy" id="196109"/>
    <lineage>
        <taxon>Eukaryota</taxon>
        <taxon>Fungi</taxon>
        <taxon>Dikarya</taxon>
        <taxon>Ascomycota</taxon>
        <taxon>Pezizomycotina</taxon>
        <taxon>Sordariomycetes</taxon>
        <taxon>Xylariomycetidae</taxon>
        <taxon>Xylariales</taxon>
        <taxon>Microdochiaceae</taxon>
        <taxon>Microdochium</taxon>
    </lineage>
</organism>
<dbReference type="EMBL" id="KQ964251">
    <property type="protein sequence ID" value="KXJ90947.1"/>
    <property type="molecule type" value="Genomic_DNA"/>
</dbReference>
<reference evidence="3" key="1">
    <citation type="submission" date="2016-02" db="EMBL/GenBank/DDBJ databases">
        <title>Draft genome sequence of Microdochium bolleyi, a fungal endophyte of beachgrass.</title>
        <authorList>
            <consortium name="DOE Joint Genome Institute"/>
            <person name="David A.S."/>
            <person name="May G."/>
            <person name="Haridas S."/>
            <person name="Lim J."/>
            <person name="Wang M."/>
            <person name="Labutti K."/>
            <person name="Lipzen A."/>
            <person name="Barry K."/>
            <person name="Grigoriev I.V."/>
        </authorList>
    </citation>
    <scope>NUCLEOTIDE SEQUENCE [LARGE SCALE GENOMIC DNA]</scope>
    <source>
        <strain evidence="3">J235TASD1</strain>
    </source>
</reference>